<sequence>MPSIEKLLFSQPQGILALTGAGGKTSLMFHLARLLAESGRRVLTTTTTSILLPRPEQSETVLLERNPERVLREAGRARLSGARHLTAAAEPLEGGRVRGFAPEAISRFRDSGRFDWILVQADEAAQRSLKAPAAKEPSVPTGSDIVVAVLGLDVFGKPLSEETVCHSTSAAEIMGLETGQPVGVSALSRLLIHPDGAFKGAPPQAQRFIFLNRADTAERTAAAAQIAAFLQESPPARALIVGEAGPSLAVHAIHSLEAAPPSA</sequence>
<keyword evidence="2" id="KW-1185">Reference proteome</keyword>
<proteinExistence type="predicted"/>
<dbReference type="Pfam" id="PF19842">
    <property type="entry name" value="YqeC"/>
    <property type="match status" value="1"/>
</dbReference>
<evidence type="ECO:0000313" key="1">
    <source>
        <dbReference type="EMBL" id="MBJ6727118.1"/>
    </source>
</evidence>
<dbReference type="Proteomes" id="UP000636888">
    <property type="component" value="Unassembled WGS sequence"/>
</dbReference>
<dbReference type="EMBL" id="JAEMHM010000020">
    <property type="protein sequence ID" value="MBJ6727118.1"/>
    <property type="molecule type" value="Genomic_DNA"/>
</dbReference>
<gene>
    <name evidence="1" type="primary">yqeC</name>
    <name evidence="1" type="ORF">JFN93_20600</name>
</gene>
<organism evidence="1 2">
    <name type="scientific">Geomesophilobacter sediminis</name>
    <dbReference type="NCBI Taxonomy" id="2798584"/>
    <lineage>
        <taxon>Bacteria</taxon>
        <taxon>Pseudomonadati</taxon>
        <taxon>Thermodesulfobacteriota</taxon>
        <taxon>Desulfuromonadia</taxon>
        <taxon>Geobacterales</taxon>
        <taxon>Geobacteraceae</taxon>
        <taxon>Geomesophilobacter</taxon>
    </lineage>
</organism>
<name>A0A8J7M1T1_9BACT</name>
<evidence type="ECO:0000313" key="2">
    <source>
        <dbReference type="Proteomes" id="UP000636888"/>
    </source>
</evidence>
<reference evidence="1" key="1">
    <citation type="submission" date="2020-12" db="EMBL/GenBank/DDBJ databases">
        <title>Geomonas sp. Red875, isolated from river sediment.</title>
        <authorList>
            <person name="Xu Z."/>
            <person name="Zhang Z."/>
            <person name="Masuda Y."/>
            <person name="Itoh H."/>
            <person name="Senoo K."/>
        </authorList>
    </citation>
    <scope>NUCLEOTIDE SEQUENCE</scope>
    <source>
        <strain evidence="1">Red875</strain>
    </source>
</reference>
<dbReference type="AlphaFoldDB" id="A0A8J7M1T1"/>
<dbReference type="NCBIfam" id="TIGR03172">
    <property type="entry name" value="selenium cofactor biosynthesis protein YqeC"/>
    <property type="match status" value="1"/>
</dbReference>
<accession>A0A8J7M1T1</accession>
<protein>
    <submittedName>
        <fullName evidence="1">Putative selenium-dependent hydroxylase accessory protein YqeC</fullName>
    </submittedName>
</protein>
<dbReference type="InterPro" id="IPR017587">
    <property type="entry name" value="YqeC"/>
</dbReference>
<comment type="caution">
    <text evidence="1">The sequence shown here is derived from an EMBL/GenBank/DDBJ whole genome shotgun (WGS) entry which is preliminary data.</text>
</comment>